<keyword evidence="1" id="KW-0732">Signal</keyword>
<feature type="chain" id="PRO_5020277039" description="DUF3558 domain-containing protein" evidence="1">
    <location>
        <begin position="24"/>
        <end position="193"/>
    </location>
</feature>
<dbReference type="RefSeq" id="WP_133753163.1">
    <property type="nucleotide sequence ID" value="NZ_CP171129.1"/>
</dbReference>
<dbReference type="Proteomes" id="UP000295371">
    <property type="component" value="Unassembled WGS sequence"/>
</dbReference>
<dbReference type="PROSITE" id="PS51257">
    <property type="entry name" value="PROKAR_LIPOPROTEIN"/>
    <property type="match status" value="1"/>
</dbReference>
<gene>
    <name evidence="2" type="ORF">CLV29_0115</name>
</gene>
<organism evidence="2 3">
    <name type="scientific">Naumannella halotolerans</name>
    <dbReference type="NCBI Taxonomy" id="993414"/>
    <lineage>
        <taxon>Bacteria</taxon>
        <taxon>Bacillati</taxon>
        <taxon>Actinomycetota</taxon>
        <taxon>Actinomycetes</taxon>
        <taxon>Propionibacteriales</taxon>
        <taxon>Propionibacteriaceae</taxon>
        <taxon>Naumannella</taxon>
    </lineage>
</organism>
<accession>A0A4R7J729</accession>
<protein>
    <recommendedName>
        <fullName evidence="4">DUF3558 domain-containing protein</fullName>
    </recommendedName>
</protein>
<evidence type="ECO:0000313" key="2">
    <source>
        <dbReference type="EMBL" id="TDT32536.1"/>
    </source>
</evidence>
<dbReference type="OrthoDB" id="3823972at2"/>
<evidence type="ECO:0008006" key="4">
    <source>
        <dbReference type="Google" id="ProtNLM"/>
    </source>
</evidence>
<keyword evidence="3" id="KW-1185">Reference proteome</keyword>
<evidence type="ECO:0000256" key="1">
    <source>
        <dbReference type="SAM" id="SignalP"/>
    </source>
</evidence>
<evidence type="ECO:0000313" key="3">
    <source>
        <dbReference type="Proteomes" id="UP000295371"/>
    </source>
</evidence>
<proteinExistence type="predicted"/>
<comment type="caution">
    <text evidence="2">The sequence shown here is derived from an EMBL/GenBank/DDBJ whole genome shotgun (WGS) entry which is preliminary data.</text>
</comment>
<dbReference type="EMBL" id="SOAW01000001">
    <property type="protein sequence ID" value="TDT32536.1"/>
    <property type="molecule type" value="Genomic_DNA"/>
</dbReference>
<sequence>MLRRLIPVQLALVSLLLATSACAAGGRNPAPATPAARLAPDELCPPKVPDLMPTNSDGTIPAAPVSPALRPSTAAWVCHYSLPMSSSEDGFFWQLDGQAETLPAAELGRVDELIGSAVPLSPGTPCTADAGPLYVLVVDDGQQQTAVIVEDFGCRRTQLNDLPLGGELAATSEGSVNGNLAAPELARQLREWV</sequence>
<dbReference type="AlphaFoldDB" id="A0A4R7J729"/>
<name>A0A4R7J729_9ACTN</name>
<reference evidence="2 3" key="1">
    <citation type="submission" date="2019-03" db="EMBL/GenBank/DDBJ databases">
        <title>Genomic Encyclopedia of Archaeal and Bacterial Type Strains, Phase II (KMG-II): from individual species to whole genera.</title>
        <authorList>
            <person name="Goeker M."/>
        </authorList>
    </citation>
    <scope>NUCLEOTIDE SEQUENCE [LARGE SCALE GENOMIC DNA]</scope>
    <source>
        <strain evidence="2 3">DSM 24323</strain>
    </source>
</reference>
<feature type="signal peptide" evidence="1">
    <location>
        <begin position="1"/>
        <end position="23"/>
    </location>
</feature>